<dbReference type="GO" id="GO:0006417">
    <property type="term" value="P:regulation of translation"/>
    <property type="evidence" value="ECO:0007669"/>
    <property type="project" value="UniProtKB-KW"/>
</dbReference>
<comment type="subunit">
    <text evidence="1">Interacts with translational regulator CsrA and flagellin(s).</text>
</comment>
<protein>
    <recommendedName>
        <fullName evidence="1">Flagellar assembly factor FliW</fullName>
    </recommendedName>
</protein>
<dbReference type="EMBL" id="CP064782">
    <property type="protein sequence ID" value="QWT49226.1"/>
    <property type="molecule type" value="Genomic_DNA"/>
</dbReference>
<dbReference type="Proteomes" id="UP000683428">
    <property type="component" value="Chromosome"/>
</dbReference>
<dbReference type="PANTHER" id="PTHR39190:SF1">
    <property type="entry name" value="FLAGELLAR ASSEMBLY FACTOR FLIW"/>
    <property type="match status" value="1"/>
</dbReference>
<dbReference type="GO" id="GO:0044780">
    <property type="term" value="P:bacterial-type flagellum assembly"/>
    <property type="evidence" value="ECO:0007669"/>
    <property type="project" value="UniProtKB-UniRule"/>
</dbReference>
<keyword evidence="1" id="KW-0810">Translation regulation</keyword>
<sequence>MQVQTYLFGTIEVNPETIITFPDGFTGFEDCKRFKLIHEQLEGEPVSYTLQSVDRYDVAFQIMDPATLGFHYELEVTEPEMAKLQVKSPEEVAVMVMLFKRANAQGNGDSGLRASFRAPLLINPVARLGLQKVIRAVQPKVTLTNLSSAV</sequence>
<dbReference type="NCBIfam" id="NF009792">
    <property type="entry name" value="PRK13284.1"/>
    <property type="match status" value="1"/>
</dbReference>
<keyword evidence="2" id="KW-0282">Flagellum</keyword>
<evidence type="ECO:0000313" key="3">
    <source>
        <dbReference type="Proteomes" id="UP000683428"/>
    </source>
</evidence>
<keyword evidence="2" id="KW-0966">Cell projection</keyword>
<comment type="similarity">
    <text evidence="1">Belongs to the FliW family.</text>
</comment>
<organism evidence="2 3">
    <name type="scientific">Azospira inquinata</name>
    <dbReference type="NCBI Taxonomy" id="2785627"/>
    <lineage>
        <taxon>Bacteria</taxon>
        <taxon>Pseudomonadati</taxon>
        <taxon>Pseudomonadota</taxon>
        <taxon>Betaproteobacteria</taxon>
        <taxon>Rhodocyclales</taxon>
        <taxon>Rhodocyclaceae</taxon>
        <taxon>Azospira</taxon>
    </lineage>
</organism>
<keyword evidence="1" id="KW-1005">Bacterial flagellum biogenesis</keyword>
<comment type="function">
    <text evidence="1">Acts as an anti-CsrA protein, binds CsrA and prevents it from repressing translation of its target genes, one of which is flagellin. Binds to flagellin and participates in the assembly of the flagellum.</text>
</comment>
<dbReference type="RefSeq" id="WP_216127794.1">
    <property type="nucleotide sequence ID" value="NZ_CP064782.1"/>
</dbReference>
<accession>A0A975SNC4</accession>
<dbReference type="InterPro" id="IPR003775">
    <property type="entry name" value="Flagellar_assembly_factor_FliW"/>
</dbReference>
<proteinExistence type="inferred from homology"/>
<comment type="subcellular location">
    <subcellularLocation>
        <location evidence="1">Cytoplasm</location>
    </subcellularLocation>
</comment>
<dbReference type="HAMAP" id="MF_01185">
    <property type="entry name" value="FliW"/>
    <property type="match status" value="1"/>
</dbReference>
<dbReference type="Pfam" id="PF02623">
    <property type="entry name" value="FliW"/>
    <property type="match status" value="1"/>
</dbReference>
<dbReference type="GO" id="GO:0005737">
    <property type="term" value="C:cytoplasm"/>
    <property type="evidence" value="ECO:0007669"/>
    <property type="project" value="UniProtKB-SubCell"/>
</dbReference>
<gene>
    <name evidence="1 2" type="primary">fliW</name>
    <name evidence="2" type="ORF">Azoinq_00980</name>
</gene>
<keyword evidence="2" id="KW-0969">Cilium</keyword>
<evidence type="ECO:0000256" key="1">
    <source>
        <dbReference type="HAMAP-Rule" id="MF_01185"/>
    </source>
</evidence>
<keyword evidence="1" id="KW-0963">Cytoplasm</keyword>
<evidence type="ECO:0000313" key="2">
    <source>
        <dbReference type="EMBL" id="QWT49226.1"/>
    </source>
</evidence>
<keyword evidence="3" id="KW-1185">Reference proteome</keyword>
<dbReference type="PANTHER" id="PTHR39190">
    <property type="entry name" value="FLAGELLAR ASSEMBLY FACTOR FLIW"/>
    <property type="match status" value="1"/>
</dbReference>
<dbReference type="KEGG" id="aiq:Azoinq_00980"/>
<dbReference type="AlphaFoldDB" id="A0A975SNC4"/>
<name>A0A975SNC4_9RHOO</name>
<keyword evidence="1" id="KW-0143">Chaperone</keyword>
<reference evidence="2" key="1">
    <citation type="submission" date="2020-11" db="EMBL/GenBank/DDBJ databases">
        <title>Azospira inquinata sp. nov.</title>
        <authorList>
            <person name="Moe W.M."/>
            <person name="Mikes M.C."/>
        </authorList>
    </citation>
    <scope>NUCLEOTIDE SEQUENCE</scope>
    <source>
        <strain evidence="2">Azo-3</strain>
    </source>
</reference>